<gene>
    <name evidence="1" type="ORF">J0J69_11230</name>
    <name evidence="2" type="ORF">J0J70_02635</name>
</gene>
<evidence type="ECO:0000313" key="3">
    <source>
        <dbReference type="Proteomes" id="UP001058016"/>
    </source>
</evidence>
<sequence>MNVKAQLLELAEPSYQQFSSRLLPGTPDILGVRLPILRKMAKQIAKENWREFLNQNDDIYFEEIMLRGMVIGYIKDISIHEVMKHIQIFVPQINNWSVCDSFCSGLKITKQYQKQFWPMITSYLSSDQEFEVRFAVVMLLIYYVDNQYVTDVLRELDQVQHSGYYVRMAIAWAISACYVSYPHLTLSYLKQTQLDTFTYNKALQKISESMKSDIKTKELMKQMKRNEAD</sequence>
<reference evidence="2 3" key="1">
    <citation type="submission" date="2021-03" db="EMBL/GenBank/DDBJ databases">
        <title>Comparative Genomics and Metabolomics in the genus Turicibacter.</title>
        <authorList>
            <person name="Maki J."/>
            <person name="Looft T."/>
        </authorList>
    </citation>
    <scope>NUCLEOTIDE SEQUENCE</scope>
    <source>
        <strain evidence="2">ISU324</strain>
        <strain evidence="1 3">MMM721</strain>
    </source>
</reference>
<dbReference type="Proteomes" id="UP001058072">
    <property type="component" value="Chromosome"/>
</dbReference>
<proteinExistence type="predicted"/>
<organism evidence="2 4">
    <name type="scientific">Turicibacter bilis</name>
    <dbReference type="NCBI Taxonomy" id="2735723"/>
    <lineage>
        <taxon>Bacteria</taxon>
        <taxon>Bacillati</taxon>
        <taxon>Bacillota</taxon>
        <taxon>Erysipelotrichia</taxon>
        <taxon>Erysipelotrichales</taxon>
        <taxon>Turicibacteraceae</taxon>
        <taxon>Turicibacter</taxon>
    </lineage>
</organism>
<dbReference type="Gene3D" id="1.25.10.90">
    <property type="match status" value="1"/>
</dbReference>
<dbReference type="InterPro" id="IPR014825">
    <property type="entry name" value="DNA_alkylation"/>
</dbReference>
<dbReference type="InterPro" id="IPR016024">
    <property type="entry name" value="ARM-type_fold"/>
</dbReference>
<dbReference type="EMBL" id="CP071250">
    <property type="protein sequence ID" value="UUF08923.1"/>
    <property type="molecule type" value="Genomic_DNA"/>
</dbReference>
<dbReference type="AlphaFoldDB" id="A0A9Q9FEZ1"/>
<evidence type="ECO:0000313" key="1">
    <source>
        <dbReference type="EMBL" id="UUF05620.1"/>
    </source>
</evidence>
<name>A0A9Q9FEZ1_9FIRM</name>
<dbReference type="CDD" id="cd06561">
    <property type="entry name" value="AlkD_like"/>
    <property type="match status" value="1"/>
</dbReference>
<dbReference type="Pfam" id="PF08713">
    <property type="entry name" value="DNA_alkylation"/>
    <property type="match status" value="1"/>
</dbReference>
<protein>
    <submittedName>
        <fullName evidence="2">DNA alkylation repair protein</fullName>
    </submittedName>
</protein>
<keyword evidence="3" id="KW-1185">Reference proteome</keyword>
<dbReference type="RefSeq" id="WP_055243274.1">
    <property type="nucleotide sequence ID" value="NZ_CP071249.1"/>
</dbReference>
<dbReference type="PANTHER" id="PTHR34070:SF1">
    <property type="entry name" value="DNA ALKYLATION REPAIR PROTEIN"/>
    <property type="match status" value="1"/>
</dbReference>
<evidence type="ECO:0000313" key="4">
    <source>
        <dbReference type="Proteomes" id="UP001058072"/>
    </source>
</evidence>
<evidence type="ECO:0000313" key="2">
    <source>
        <dbReference type="EMBL" id="UUF08923.1"/>
    </source>
</evidence>
<accession>A0A9Q9FEZ1</accession>
<dbReference type="Proteomes" id="UP001058016">
    <property type="component" value="Chromosome"/>
</dbReference>
<dbReference type="EMBL" id="CP071249">
    <property type="protein sequence ID" value="UUF05620.1"/>
    <property type="molecule type" value="Genomic_DNA"/>
</dbReference>
<dbReference type="SUPFAM" id="SSF48371">
    <property type="entry name" value="ARM repeat"/>
    <property type="match status" value="1"/>
</dbReference>
<dbReference type="PANTHER" id="PTHR34070">
    <property type="entry name" value="ARMADILLO-TYPE FOLD"/>
    <property type="match status" value="1"/>
</dbReference>